<evidence type="ECO:0000313" key="1">
    <source>
        <dbReference type="EMBL" id="KHJ92857.1"/>
    </source>
</evidence>
<gene>
    <name evidence="1" type="ORF">OESDEN_07243</name>
</gene>
<name>A0A0B1TAK8_OESDE</name>
<proteinExistence type="predicted"/>
<dbReference type="AlphaFoldDB" id="A0A0B1TAK8"/>
<organism evidence="1 2">
    <name type="scientific">Oesophagostomum dentatum</name>
    <name type="common">Nodular worm</name>
    <dbReference type="NCBI Taxonomy" id="61180"/>
    <lineage>
        <taxon>Eukaryota</taxon>
        <taxon>Metazoa</taxon>
        <taxon>Ecdysozoa</taxon>
        <taxon>Nematoda</taxon>
        <taxon>Chromadorea</taxon>
        <taxon>Rhabditida</taxon>
        <taxon>Rhabditina</taxon>
        <taxon>Rhabditomorpha</taxon>
        <taxon>Strongyloidea</taxon>
        <taxon>Strongylidae</taxon>
        <taxon>Oesophagostomum</taxon>
    </lineage>
</organism>
<accession>A0A0B1TAK8</accession>
<dbReference type="InterPro" id="IPR012877">
    <property type="entry name" value="Dhs-27"/>
</dbReference>
<evidence type="ECO:0008006" key="3">
    <source>
        <dbReference type="Google" id="ProtNLM"/>
    </source>
</evidence>
<dbReference type="InterPro" id="IPR052961">
    <property type="entry name" value="Oxido-Kinase-like_Enzymes"/>
</dbReference>
<keyword evidence="2" id="KW-1185">Reference proteome</keyword>
<dbReference type="OrthoDB" id="5778438at2759"/>
<dbReference type="Proteomes" id="UP000053660">
    <property type="component" value="Unassembled WGS sequence"/>
</dbReference>
<protein>
    <recommendedName>
        <fullName evidence="3">CHK kinase-like domain-containing protein</fullName>
    </recommendedName>
</protein>
<dbReference type="Pfam" id="PF07914">
    <property type="entry name" value="DUF1679"/>
    <property type="match status" value="1"/>
</dbReference>
<reference evidence="1 2" key="1">
    <citation type="submission" date="2014-03" db="EMBL/GenBank/DDBJ databases">
        <title>Draft genome of the hookworm Oesophagostomum dentatum.</title>
        <authorList>
            <person name="Mitreva M."/>
        </authorList>
    </citation>
    <scope>NUCLEOTIDE SEQUENCE [LARGE SCALE GENOMIC DNA]</scope>
    <source>
        <strain evidence="1 2">OD-Hann</strain>
    </source>
</reference>
<sequence length="241" mass="27893">MALNVPADGILRTHLTWEDLQECVFEVFGKNAKFGQNKDVKDIGFASGFMSKMCLITPDFDSDLNDVPERFVVKVFSQLAFVECKGAFGDIETEFSKEEFSEKLAPELKKIHNNEIALYRMLEKYNVTKVARPKVFYMREFSEENQLKGFIMMEYVAGNLSYHIFDNLAPEDILQALRNIAALEAASLNFSDDDKMLFFRNIFAEIFAKVMTKEVRKVYGSANCQLKLYHFYVMFMWLFSA</sequence>
<evidence type="ECO:0000313" key="2">
    <source>
        <dbReference type="Proteomes" id="UP000053660"/>
    </source>
</evidence>
<dbReference type="EMBL" id="KN551086">
    <property type="protein sequence ID" value="KHJ92857.1"/>
    <property type="molecule type" value="Genomic_DNA"/>
</dbReference>
<dbReference type="PANTHER" id="PTHR23020:SF8">
    <property type="entry name" value="CHK KINASE-LIKE DOMAIN-CONTAINING PROTEIN"/>
    <property type="match status" value="1"/>
</dbReference>
<dbReference type="PANTHER" id="PTHR23020">
    <property type="entry name" value="UNCHARACTERIZED NUCLEAR HORMONE RECEPTOR-RELATED"/>
    <property type="match status" value="1"/>
</dbReference>